<organism evidence="1 2">
    <name type="scientific">Nematostella vectensis</name>
    <name type="common">Starlet sea anemone</name>
    <dbReference type="NCBI Taxonomy" id="45351"/>
    <lineage>
        <taxon>Eukaryota</taxon>
        <taxon>Metazoa</taxon>
        <taxon>Cnidaria</taxon>
        <taxon>Anthozoa</taxon>
        <taxon>Hexacorallia</taxon>
        <taxon>Actiniaria</taxon>
        <taxon>Edwardsiidae</taxon>
        <taxon>Nematostella</taxon>
    </lineage>
</organism>
<gene>
    <name evidence="1" type="ORF">NEMVEDRAFT_v1g112889</name>
</gene>
<reference evidence="1 2" key="1">
    <citation type="journal article" date="2007" name="Science">
        <title>Sea anemone genome reveals ancestral eumetazoan gene repertoire and genomic organization.</title>
        <authorList>
            <person name="Putnam N.H."/>
            <person name="Srivastava M."/>
            <person name="Hellsten U."/>
            <person name="Dirks B."/>
            <person name="Chapman J."/>
            <person name="Salamov A."/>
            <person name="Terry A."/>
            <person name="Shapiro H."/>
            <person name="Lindquist E."/>
            <person name="Kapitonov V.V."/>
            <person name="Jurka J."/>
            <person name="Genikhovich G."/>
            <person name="Grigoriev I.V."/>
            <person name="Lucas S.M."/>
            <person name="Steele R.E."/>
            <person name="Finnerty J.R."/>
            <person name="Technau U."/>
            <person name="Martindale M.Q."/>
            <person name="Rokhsar D.S."/>
        </authorList>
    </citation>
    <scope>NUCLEOTIDE SEQUENCE [LARGE SCALE GENOMIC DNA]</scope>
    <source>
        <strain evidence="2">CH2 X CH6</strain>
    </source>
</reference>
<dbReference type="EMBL" id="DS469620">
    <property type="protein sequence ID" value="EDO38762.1"/>
    <property type="molecule type" value="Genomic_DNA"/>
</dbReference>
<dbReference type="Proteomes" id="UP000001593">
    <property type="component" value="Unassembled WGS sequence"/>
</dbReference>
<keyword evidence="2" id="KW-1185">Reference proteome</keyword>
<name>A7SC27_NEMVE</name>
<feature type="non-terminal residue" evidence="1">
    <location>
        <position position="94"/>
    </location>
</feature>
<proteinExistence type="predicted"/>
<evidence type="ECO:0000313" key="2">
    <source>
        <dbReference type="Proteomes" id="UP000001593"/>
    </source>
</evidence>
<sequence>VHGSLCRWSLGTACVVQCVGVWLTVQVVPRYTLCGAVCWCMAHCAGVHGSLCRWSLDTACVVQCVSAWLTVQVVPRYSLCGAVCWCMAHCVGGP</sequence>
<dbReference type="AlphaFoldDB" id="A7SC27"/>
<evidence type="ECO:0000313" key="1">
    <source>
        <dbReference type="EMBL" id="EDO38762.1"/>
    </source>
</evidence>
<protein>
    <submittedName>
        <fullName evidence="1">Uncharacterized protein</fullName>
    </submittedName>
</protein>
<dbReference type="InParanoid" id="A7SC27"/>
<dbReference type="HOGENOM" id="CLU_2392248_0_0_1"/>
<dbReference type="PhylomeDB" id="A7SC27"/>
<accession>A7SC27</accession>